<keyword evidence="11" id="KW-1185">Reference proteome</keyword>
<evidence type="ECO:0000256" key="6">
    <source>
        <dbReference type="ARBA" id="ARBA00023004"/>
    </source>
</evidence>
<keyword evidence="2" id="KW-0285">Flavoprotein</keyword>
<evidence type="ECO:0000256" key="7">
    <source>
        <dbReference type="ARBA" id="ARBA00023014"/>
    </source>
</evidence>
<dbReference type="InterPro" id="IPR051460">
    <property type="entry name" value="HdrC_iron-sulfur_subunit"/>
</dbReference>
<proteinExistence type="predicted"/>
<dbReference type="STRING" id="698762.SAMN00808754_3260"/>
<dbReference type="PANTHER" id="PTHR43255:SF1">
    <property type="entry name" value="IRON-SULFUR-BINDING OXIDOREDUCTASE FADF-RELATED"/>
    <property type="match status" value="1"/>
</dbReference>
<feature type="domain" description="FAD-binding PCMH-type" evidence="9">
    <location>
        <begin position="46"/>
        <end position="216"/>
    </location>
</feature>
<protein>
    <submittedName>
        <fullName evidence="10">Fe-S oxidoreductase</fullName>
    </submittedName>
</protein>
<dbReference type="InterPro" id="IPR016164">
    <property type="entry name" value="FAD-linked_Oxase-like_C"/>
</dbReference>
<organism evidence="10 11">
    <name type="scientific">Thermanaeromonas toyohensis ToBE</name>
    <dbReference type="NCBI Taxonomy" id="698762"/>
    <lineage>
        <taxon>Bacteria</taxon>
        <taxon>Bacillati</taxon>
        <taxon>Bacillota</taxon>
        <taxon>Clostridia</taxon>
        <taxon>Neomoorellales</taxon>
        <taxon>Neomoorellaceae</taxon>
        <taxon>Thermanaeromonas</taxon>
    </lineage>
</organism>
<dbReference type="InterPro" id="IPR004113">
    <property type="entry name" value="FAD-bd_oxidored_4_C"/>
</dbReference>
<dbReference type="InterPro" id="IPR016169">
    <property type="entry name" value="FAD-bd_PCMH_sub2"/>
</dbReference>
<dbReference type="SUPFAM" id="SSF55103">
    <property type="entry name" value="FAD-linked oxidases, C-terminal domain"/>
    <property type="match status" value="1"/>
</dbReference>
<dbReference type="Proteomes" id="UP000192569">
    <property type="component" value="Chromosome I"/>
</dbReference>
<dbReference type="GO" id="GO:0005886">
    <property type="term" value="C:plasma membrane"/>
    <property type="evidence" value="ECO:0007669"/>
    <property type="project" value="TreeGrafter"/>
</dbReference>
<evidence type="ECO:0000259" key="9">
    <source>
        <dbReference type="PROSITE" id="PS51387"/>
    </source>
</evidence>
<keyword evidence="5" id="KW-0560">Oxidoreductase</keyword>
<dbReference type="Gene3D" id="1.10.1060.10">
    <property type="entry name" value="Alpha-helical ferredoxin"/>
    <property type="match status" value="1"/>
</dbReference>
<feature type="domain" description="4Fe-4S ferredoxin-type" evidence="8">
    <location>
        <begin position="494"/>
        <end position="524"/>
    </location>
</feature>
<dbReference type="InterPro" id="IPR006094">
    <property type="entry name" value="Oxid_FAD_bind_N"/>
</dbReference>
<dbReference type="GO" id="GO:0071949">
    <property type="term" value="F:FAD binding"/>
    <property type="evidence" value="ECO:0007669"/>
    <property type="project" value="InterPro"/>
</dbReference>
<evidence type="ECO:0000256" key="5">
    <source>
        <dbReference type="ARBA" id="ARBA00023002"/>
    </source>
</evidence>
<dbReference type="OrthoDB" id="5241828at2"/>
<dbReference type="InterPro" id="IPR009051">
    <property type="entry name" value="Helical_ferredxn"/>
</dbReference>
<dbReference type="Pfam" id="PF02754">
    <property type="entry name" value="CCG"/>
    <property type="match status" value="2"/>
</dbReference>
<keyword evidence="7" id="KW-0411">Iron-sulfur</keyword>
<gene>
    <name evidence="10" type="ORF">SAMN00808754_3260</name>
</gene>
<evidence type="ECO:0000256" key="2">
    <source>
        <dbReference type="ARBA" id="ARBA00022630"/>
    </source>
</evidence>
<dbReference type="PANTHER" id="PTHR43255">
    <property type="entry name" value="IRON-SULFUR-BINDING OXIDOREDUCTASE FADF-RELATED-RELATED"/>
    <property type="match status" value="1"/>
</dbReference>
<evidence type="ECO:0000256" key="4">
    <source>
        <dbReference type="ARBA" id="ARBA00022827"/>
    </source>
</evidence>
<dbReference type="SUPFAM" id="SSF56176">
    <property type="entry name" value="FAD-binding/transporter-associated domain-like"/>
    <property type="match status" value="1"/>
</dbReference>
<dbReference type="Pfam" id="PF02913">
    <property type="entry name" value="FAD-oxidase_C"/>
    <property type="match status" value="1"/>
</dbReference>
<dbReference type="PROSITE" id="PS51387">
    <property type="entry name" value="FAD_PCMH"/>
    <property type="match status" value="1"/>
</dbReference>
<evidence type="ECO:0000313" key="10">
    <source>
        <dbReference type="EMBL" id="SMC00073.1"/>
    </source>
</evidence>
<dbReference type="SUPFAM" id="SSF46548">
    <property type="entry name" value="alpha-helical ferredoxin"/>
    <property type="match status" value="1"/>
</dbReference>
<dbReference type="InterPro" id="IPR036318">
    <property type="entry name" value="FAD-bd_PCMH-like_sf"/>
</dbReference>
<dbReference type="GO" id="GO:0016491">
    <property type="term" value="F:oxidoreductase activity"/>
    <property type="evidence" value="ECO:0007669"/>
    <property type="project" value="UniProtKB-KW"/>
</dbReference>
<evidence type="ECO:0000256" key="3">
    <source>
        <dbReference type="ARBA" id="ARBA00022723"/>
    </source>
</evidence>
<evidence type="ECO:0000256" key="1">
    <source>
        <dbReference type="ARBA" id="ARBA00022485"/>
    </source>
</evidence>
<keyword evidence="3" id="KW-0479">Metal-binding</keyword>
<dbReference type="GO" id="GO:0046872">
    <property type="term" value="F:metal ion binding"/>
    <property type="evidence" value="ECO:0007669"/>
    <property type="project" value="UniProtKB-KW"/>
</dbReference>
<dbReference type="Pfam" id="PF01565">
    <property type="entry name" value="FAD_binding_4"/>
    <property type="match status" value="1"/>
</dbReference>
<name>A0A1W1W3K1_9FIRM</name>
<keyword evidence="4" id="KW-0274">FAD</keyword>
<dbReference type="Gene3D" id="3.30.465.10">
    <property type="match status" value="1"/>
</dbReference>
<dbReference type="GO" id="GO:0051539">
    <property type="term" value="F:4 iron, 4 sulfur cluster binding"/>
    <property type="evidence" value="ECO:0007669"/>
    <property type="project" value="UniProtKB-KW"/>
</dbReference>
<accession>A0A1W1W3K1</accession>
<keyword evidence="6" id="KW-0408">Iron</keyword>
<dbReference type="PROSITE" id="PS51379">
    <property type="entry name" value="4FE4S_FER_2"/>
    <property type="match status" value="1"/>
</dbReference>
<dbReference type="InterPro" id="IPR004017">
    <property type="entry name" value="Cys_rich_dom"/>
</dbReference>
<evidence type="ECO:0000313" key="11">
    <source>
        <dbReference type="Proteomes" id="UP000192569"/>
    </source>
</evidence>
<dbReference type="InterPro" id="IPR016166">
    <property type="entry name" value="FAD-bd_PCMH"/>
</dbReference>
<dbReference type="Pfam" id="PF13183">
    <property type="entry name" value="Fer4_8"/>
    <property type="match status" value="1"/>
</dbReference>
<dbReference type="InterPro" id="IPR017896">
    <property type="entry name" value="4Fe4S_Fe-S-bd"/>
</dbReference>
<sequence length="894" mass="99732">MPKEREESLQKDLLQHFGDRVSFNKVERLVYSHDMGVIPEQIRRLIQFLPDAVVQPISRDELVKLTQLSREYSIPLVPRGAGTSGFGGAVPTRKGIVVDFCRMKHRIEVNEKELTVTVDPGVVFEDLQKHLQARGYDLRIFPSSARSATVAGWVAQGGSGYGSFEYGDLKNNLKEVELVLPNGRIVTLQGRELDLVYGLCGITGLISSVTLYIREKDNYVVNLASFSNLADVTRALLKIRDQGVPLWSATLSTPSFIQLKQNAAQHFVLPQDRYLLLVVYPHQRKATVEAALAKIITESGGEFLSQRLAQEEWEDRFYPMRFKKLGPSLVASEVLIPIEKLGELVSEIERRYKGEFALEGTMASRDTIALLGFMLTDERKAGFPLAYANSLTVISLGEKLGGRVYSIGMYFVDRAETMFGREILERVWSWKKEIDPQGLMNPGKILPPSLDKTSPVKALVAALKAADATKSIVGLAGKLMLKMQGENFTSPFSEELTRDTLACALCGYCRNTCTVFDAYPWESRSPRGKYYLLNQIIKGNLSLDEEVAAALFQCTTCKRCDLVCQVKSHNAENWISLRPCFHAAGLENLGLKAVRENVLRTGNFFGIPAAERIKWLKVPVQERGKIAFWSGCWASTIMSNMAYYFTSILDKIGVDFVHFKEQEGCCGLYLALGGYTEDFAANVKRNLSLFKEAGIETLVLACPGCYATFSENYPHVAAQLGLEFNIKIKHTTVFLYELIQTGKLKFEKPLSCTVTYHDSCHVGRWFGIYEEPRAIIRSIPGVELKEMEHNRENSLCCGLMLAFDYLPGVVHCGQRKLAEAEATGAQYLITNCAGCGSQFHTTLTLANSKVKQLDLSELVAMALGIPTVNQTPTILAFMEKVTEQMRESRMVKTG</sequence>
<dbReference type="RefSeq" id="WP_084666898.1">
    <property type="nucleotide sequence ID" value="NZ_LT838272.1"/>
</dbReference>
<keyword evidence="1" id="KW-0004">4Fe-4S</keyword>
<dbReference type="AlphaFoldDB" id="A0A1W1W3K1"/>
<evidence type="ECO:0000259" key="8">
    <source>
        <dbReference type="PROSITE" id="PS51379"/>
    </source>
</evidence>
<reference evidence="10 11" key="1">
    <citation type="submission" date="2017-04" db="EMBL/GenBank/DDBJ databases">
        <authorList>
            <person name="Afonso C.L."/>
            <person name="Miller P.J."/>
            <person name="Scott M.A."/>
            <person name="Spackman E."/>
            <person name="Goraichik I."/>
            <person name="Dimitrov K.M."/>
            <person name="Suarez D.L."/>
            <person name="Swayne D.E."/>
        </authorList>
    </citation>
    <scope>NUCLEOTIDE SEQUENCE [LARGE SCALE GENOMIC DNA]</scope>
    <source>
        <strain evidence="10 11">ToBE</strain>
    </source>
</reference>
<dbReference type="EMBL" id="LT838272">
    <property type="protein sequence ID" value="SMC00073.1"/>
    <property type="molecule type" value="Genomic_DNA"/>
</dbReference>